<dbReference type="AlphaFoldDB" id="A0P2T3"/>
<reference evidence="2 3" key="1">
    <citation type="submission" date="2006-05" db="EMBL/GenBank/DDBJ databases">
        <authorList>
            <person name="King G."/>
            <person name="Ferriera S."/>
            <person name="Johnson J."/>
            <person name="Kravitz S."/>
            <person name="Beeson K."/>
            <person name="Sutton G."/>
            <person name="Rogers Y.-H."/>
            <person name="Friedman R."/>
            <person name="Frazier M."/>
            <person name="Venter J.C."/>
        </authorList>
    </citation>
    <scope>NUCLEOTIDE SEQUENCE [LARGE SCALE GENOMIC DNA]</scope>
    <source>
        <strain evidence="3">ATCC 25650 / DSM 13394 / JCM 20685 / NBRC 16684 / NCIMB 2208 / IAM 12614 / B1</strain>
    </source>
</reference>
<gene>
    <name evidence="2" type="ORF">SIAM614_00802</name>
</gene>
<evidence type="ECO:0000313" key="3">
    <source>
        <dbReference type="Proteomes" id="UP000004848"/>
    </source>
</evidence>
<comment type="caution">
    <text evidence="2">The sequence shown here is derived from an EMBL/GenBank/DDBJ whole genome shotgun (WGS) entry which is preliminary data.</text>
</comment>
<protein>
    <submittedName>
        <fullName evidence="2">Hypothetical transposase</fullName>
    </submittedName>
</protein>
<dbReference type="Proteomes" id="UP000004848">
    <property type="component" value="Unassembled WGS sequence"/>
</dbReference>
<dbReference type="EMBL" id="AAUW01000027">
    <property type="protein sequence ID" value="EAV40736.1"/>
    <property type="molecule type" value="Genomic_DNA"/>
</dbReference>
<proteinExistence type="predicted"/>
<organism evidence="2 3">
    <name type="scientific">Roseibium aggregatum (strain ATCC 25650 / DSM 13394 / JCM 20685 / NBRC 16684 / NCIMB 2208 / IAM 12614 / B1)</name>
    <name type="common">Stappia aggregata</name>
    <dbReference type="NCBI Taxonomy" id="384765"/>
    <lineage>
        <taxon>Bacteria</taxon>
        <taxon>Pseudomonadati</taxon>
        <taxon>Pseudomonadota</taxon>
        <taxon>Alphaproteobacteria</taxon>
        <taxon>Hyphomicrobiales</taxon>
        <taxon>Stappiaceae</taxon>
        <taxon>Roseibium</taxon>
    </lineage>
</organism>
<accession>A0P2T3</accession>
<feature type="region of interest" description="Disordered" evidence="1">
    <location>
        <begin position="77"/>
        <end position="101"/>
    </location>
</feature>
<evidence type="ECO:0000256" key="1">
    <source>
        <dbReference type="SAM" id="MobiDB-lite"/>
    </source>
</evidence>
<dbReference type="eggNOG" id="COG3464">
    <property type="taxonomic scope" value="Bacteria"/>
</dbReference>
<sequence length="101" mass="11372">MRQMCTVSRKSLGGTQDWWTRRGRLLAWIDDAIDFDLISIMRFARVSGHDIESIKNAIESFWSDGQAEGQINCLKRSSAQNTAGAGPELLRARMPPPLHTK</sequence>
<evidence type="ECO:0000313" key="2">
    <source>
        <dbReference type="EMBL" id="EAV40736.1"/>
    </source>
</evidence>
<name>A0P2T3_ROSAI</name>